<reference evidence="3" key="1">
    <citation type="journal article" date="2014" name="Nat. Genet.">
        <title>A reference genome for common bean and genome-wide analysis of dual domestications.</title>
        <authorList>
            <person name="Schmutz J."/>
            <person name="McClean P.E."/>
            <person name="Mamidi S."/>
            <person name="Wu G.A."/>
            <person name="Cannon S.B."/>
            <person name="Grimwood J."/>
            <person name="Jenkins J."/>
            <person name="Shu S."/>
            <person name="Song Q."/>
            <person name="Chavarro C."/>
            <person name="Torres-Torres M."/>
            <person name="Geffroy V."/>
            <person name="Moghaddam S.M."/>
            <person name="Gao D."/>
            <person name="Abernathy B."/>
            <person name="Barry K."/>
            <person name="Blair M."/>
            <person name="Brick M.A."/>
            <person name="Chovatia M."/>
            <person name="Gepts P."/>
            <person name="Goodstein D.M."/>
            <person name="Gonzales M."/>
            <person name="Hellsten U."/>
            <person name="Hyten D.L."/>
            <person name="Jia G."/>
            <person name="Kelly J.D."/>
            <person name="Kudrna D."/>
            <person name="Lee R."/>
            <person name="Richard M.M."/>
            <person name="Miklas P.N."/>
            <person name="Osorno J.M."/>
            <person name="Rodrigues J."/>
            <person name="Thareau V."/>
            <person name="Urrea C.A."/>
            <person name="Wang M."/>
            <person name="Yu Y."/>
            <person name="Zhang M."/>
            <person name="Wing R.A."/>
            <person name="Cregan P.B."/>
            <person name="Rokhsar D.S."/>
            <person name="Jackson S.A."/>
        </authorList>
    </citation>
    <scope>NUCLEOTIDE SEQUENCE [LARGE SCALE GENOMIC DNA]</scope>
    <source>
        <strain evidence="3">cv. G19833</strain>
    </source>
</reference>
<gene>
    <name evidence="2" type="ORF">PHAVU_007G230800g</name>
</gene>
<sequence length="68" mass="7366">MYSEASENVKGEEGTRSGGGGGRASLKGAHKINACGFGAYWIRSPKCGMPISQFSYLLMAQQKGHREW</sequence>
<organism evidence="2 3">
    <name type="scientific">Phaseolus vulgaris</name>
    <name type="common">Kidney bean</name>
    <name type="synonym">French bean</name>
    <dbReference type="NCBI Taxonomy" id="3885"/>
    <lineage>
        <taxon>Eukaryota</taxon>
        <taxon>Viridiplantae</taxon>
        <taxon>Streptophyta</taxon>
        <taxon>Embryophyta</taxon>
        <taxon>Tracheophyta</taxon>
        <taxon>Spermatophyta</taxon>
        <taxon>Magnoliopsida</taxon>
        <taxon>eudicotyledons</taxon>
        <taxon>Gunneridae</taxon>
        <taxon>Pentapetalae</taxon>
        <taxon>rosids</taxon>
        <taxon>fabids</taxon>
        <taxon>Fabales</taxon>
        <taxon>Fabaceae</taxon>
        <taxon>Papilionoideae</taxon>
        <taxon>50 kb inversion clade</taxon>
        <taxon>NPAAA clade</taxon>
        <taxon>indigoferoid/millettioid clade</taxon>
        <taxon>Phaseoleae</taxon>
        <taxon>Phaseolus</taxon>
    </lineage>
</organism>
<evidence type="ECO:0000313" key="2">
    <source>
        <dbReference type="EMBL" id="ESW17332.1"/>
    </source>
</evidence>
<name>V7BHL5_PHAVU</name>
<dbReference type="Proteomes" id="UP000000226">
    <property type="component" value="Chromosome 7"/>
</dbReference>
<protein>
    <submittedName>
        <fullName evidence="2">Uncharacterized protein</fullName>
    </submittedName>
</protein>
<keyword evidence="3" id="KW-1185">Reference proteome</keyword>
<feature type="region of interest" description="Disordered" evidence="1">
    <location>
        <begin position="1"/>
        <end position="27"/>
    </location>
</feature>
<dbReference type="EMBL" id="CM002294">
    <property type="protein sequence ID" value="ESW17332.1"/>
    <property type="molecule type" value="Genomic_DNA"/>
</dbReference>
<dbReference type="OrthoDB" id="10467833at2759"/>
<proteinExistence type="predicted"/>
<dbReference type="AlphaFoldDB" id="V7BHL5"/>
<dbReference type="Gramene" id="ESW17332">
    <property type="protein sequence ID" value="ESW17332"/>
    <property type="gene ID" value="PHAVU_007G230800g"/>
</dbReference>
<evidence type="ECO:0000313" key="3">
    <source>
        <dbReference type="Proteomes" id="UP000000226"/>
    </source>
</evidence>
<evidence type="ECO:0000256" key="1">
    <source>
        <dbReference type="SAM" id="MobiDB-lite"/>
    </source>
</evidence>
<accession>V7BHL5</accession>